<dbReference type="PANTHER" id="PTHR30408">
    <property type="entry name" value="TYPE-1 RESTRICTION ENZYME ECOKI SPECIFICITY PROTEIN"/>
    <property type="match status" value="1"/>
</dbReference>
<gene>
    <name evidence="3" type="ORF">GCM10017790_45360</name>
</gene>
<dbReference type="Gene3D" id="3.90.220.20">
    <property type="entry name" value="DNA methylase specificity domains"/>
    <property type="match status" value="1"/>
</dbReference>
<dbReference type="SUPFAM" id="SSF116734">
    <property type="entry name" value="DNA methylase specificity domain"/>
    <property type="match status" value="1"/>
</dbReference>
<accession>A0ABQ3LQ38</accession>
<dbReference type="EMBL" id="BNAY01000005">
    <property type="protein sequence ID" value="GHH22940.1"/>
    <property type="molecule type" value="Genomic_DNA"/>
</dbReference>
<dbReference type="InterPro" id="IPR044946">
    <property type="entry name" value="Restrct_endonuc_typeI_TRD_sf"/>
</dbReference>
<evidence type="ECO:0000256" key="2">
    <source>
        <dbReference type="ARBA" id="ARBA00023125"/>
    </source>
</evidence>
<keyword evidence="4" id="KW-1185">Reference proteome</keyword>
<proteinExistence type="predicted"/>
<dbReference type="InterPro" id="IPR052021">
    <property type="entry name" value="Type-I_RS_S_subunit"/>
</dbReference>
<comment type="caution">
    <text evidence="3">The sequence shown here is derived from an EMBL/GenBank/DDBJ whole genome shotgun (WGS) entry which is preliminary data.</text>
</comment>
<name>A0ABQ3LQ38_9PSEU</name>
<evidence type="ECO:0000256" key="1">
    <source>
        <dbReference type="ARBA" id="ARBA00022747"/>
    </source>
</evidence>
<keyword evidence="2" id="KW-0238">DNA-binding</keyword>
<keyword evidence="1" id="KW-0680">Restriction system</keyword>
<organism evidence="3 4">
    <name type="scientific">Amycolatopsis oliviviridis</name>
    <dbReference type="NCBI Taxonomy" id="1471590"/>
    <lineage>
        <taxon>Bacteria</taxon>
        <taxon>Bacillati</taxon>
        <taxon>Actinomycetota</taxon>
        <taxon>Actinomycetes</taxon>
        <taxon>Pseudonocardiales</taxon>
        <taxon>Pseudonocardiaceae</taxon>
        <taxon>Amycolatopsis</taxon>
    </lineage>
</organism>
<protein>
    <recommendedName>
        <fullName evidence="5">Type I restriction modification DNA specificity domain-containing protein</fullName>
    </recommendedName>
</protein>
<dbReference type="Proteomes" id="UP000635387">
    <property type="component" value="Unassembled WGS sequence"/>
</dbReference>
<evidence type="ECO:0000313" key="3">
    <source>
        <dbReference type="EMBL" id="GHH22940.1"/>
    </source>
</evidence>
<reference evidence="4" key="1">
    <citation type="journal article" date="2019" name="Int. J. Syst. Evol. Microbiol.">
        <title>The Global Catalogue of Microorganisms (GCM) 10K type strain sequencing project: providing services to taxonomists for standard genome sequencing and annotation.</title>
        <authorList>
            <consortium name="The Broad Institute Genomics Platform"/>
            <consortium name="The Broad Institute Genome Sequencing Center for Infectious Disease"/>
            <person name="Wu L."/>
            <person name="Ma J."/>
        </authorList>
    </citation>
    <scope>NUCLEOTIDE SEQUENCE [LARGE SCALE GENOMIC DNA]</scope>
    <source>
        <strain evidence="4">CGMCC 4.7683</strain>
    </source>
</reference>
<dbReference type="PANTHER" id="PTHR30408:SF12">
    <property type="entry name" value="TYPE I RESTRICTION ENZYME MJAVIII SPECIFICITY SUBUNIT"/>
    <property type="match status" value="1"/>
</dbReference>
<sequence length="163" mass="18290">MDHSDRNVTREGVDNGTKLVQRNAVLFVVRGMSLKTEFRVGMSQREVAFGQDCKALVARDGIDPYYLFYSIRSKAEHILTLVDEAGHGTGRLVTDRLEKLEIPLLAEPVQGELVAKLSLLSELAAARQRESRKLVELRDTLLPKLMSGELRIKDAERKVEDAT</sequence>
<evidence type="ECO:0000313" key="4">
    <source>
        <dbReference type="Proteomes" id="UP000635387"/>
    </source>
</evidence>
<evidence type="ECO:0008006" key="5">
    <source>
        <dbReference type="Google" id="ProtNLM"/>
    </source>
</evidence>